<accession>A0A2S0VN15</accession>
<dbReference type="PANTHER" id="PTHR43133:SF51">
    <property type="entry name" value="RNA POLYMERASE SIGMA FACTOR"/>
    <property type="match status" value="1"/>
</dbReference>
<dbReference type="KEGG" id="cate:C2869_03095"/>
<dbReference type="OrthoDB" id="6383365at2"/>
<evidence type="ECO:0000313" key="6">
    <source>
        <dbReference type="EMBL" id="AWB65480.1"/>
    </source>
</evidence>
<proteinExistence type="inferred from homology"/>
<evidence type="ECO:0000256" key="1">
    <source>
        <dbReference type="ARBA" id="ARBA00010641"/>
    </source>
</evidence>
<sequence length="193" mass="22485">MASNNSLATNKNTEPTTAEIFRASQFGQLFEADKNRLYAYIYAFVSDNAVADDIFQETCLTLWQEFDKFELGTNFSKWANVIAFNRIRRYRQTNKKYQLGLSDDFLQEFSRNVAIIESQAGPQEQRWRNLEHCCSLLSAPLKQVYQFFYVENLTAQEIADNTGRSIHAIRKVVHKLRKRLFDCVEQKTQQGDS</sequence>
<dbReference type="SUPFAM" id="SSF88659">
    <property type="entry name" value="Sigma3 and sigma4 domains of RNA polymerase sigma factors"/>
    <property type="match status" value="1"/>
</dbReference>
<organism evidence="6 7">
    <name type="scientific">Saccharobesus litoralis</name>
    <dbReference type="NCBI Taxonomy" id="2172099"/>
    <lineage>
        <taxon>Bacteria</taxon>
        <taxon>Pseudomonadati</taxon>
        <taxon>Pseudomonadota</taxon>
        <taxon>Gammaproteobacteria</taxon>
        <taxon>Alteromonadales</taxon>
        <taxon>Alteromonadaceae</taxon>
        <taxon>Saccharobesus</taxon>
    </lineage>
</organism>
<dbReference type="AlphaFoldDB" id="A0A2S0VN15"/>
<evidence type="ECO:0000313" key="7">
    <source>
        <dbReference type="Proteomes" id="UP000244441"/>
    </source>
</evidence>
<dbReference type="InterPro" id="IPR013324">
    <property type="entry name" value="RNA_pol_sigma_r3/r4-like"/>
</dbReference>
<dbReference type="Proteomes" id="UP000244441">
    <property type="component" value="Chromosome"/>
</dbReference>
<feature type="domain" description="RNA polymerase sigma-70 region 2" evidence="5">
    <location>
        <begin position="29"/>
        <end position="95"/>
    </location>
</feature>
<dbReference type="Gene3D" id="1.10.1740.10">
    <property type="match status" value="1"/>
</dbReference>
<dbReference type="InterPro" id="IPR036388">
    <property type="entry name" value="WH-like_DNA-bd_sf"/>
</dbReference>
<dbReference type="NCBIfam" id="TIGR02937">
    <property type="entry name" value="sigma70-ECF"/>
    <property type="match status" value="1"/>
</dbReference>
<keyword evidence="3" id="KW-0731">Sigma factor</keyword>
<keyword evidence="4" id="KW-0804">Transcription</keyword>
<dbReference type="EMBL" id="CP026604">
    <property type="protein sequence ID" value="AWB65480.1"/>
    <property type="molecule type" value="Genomic_DNA"/>
</dbReference>
<dbReference type="PANTHER" id="PTHR43133">
    <property type="entry name" value="RNA POLYMERASE ECF-TYPE SIGMA FACTO"/>
    <property type="match status" value="1"/>
</dbReference>
<dbReference type="Pfam" id="PF04542">
    <property type="entry name" value="Sigma70_r2"/>
    <property type="match status" value="1"/>
</dbReference>
<dbReference type="InterPro" id="IPR013325">
    <property type="entry name" value="RNA_pol_sigma_r2"/>
</dbReference>
<dbReference type="GO" id="GO:0016987">
    <property type="term" value="F:sigma factor activity"/>
    <property type="evidence" value="ECO:0007669"/>
    <property type="project" value="UniProtKB-KW"/>
</dbReference>
<dbReference type="NCBIfam" id="TIGR02989">
    <property type="entry name" value="Sig-70_gvs1"/>
    <property type="match status" value="1"/>
</dbReference>
<evidence type="ECO:0000256" key="2">
    <source>
        <dbReference type="ARBA" id="ARBA00023015"/>
    </source>
</evidence>
<dbReference type="InterPro" id="IPR039425">
    <property type="entry name" value="RNA_pol_sigma-70-like"/>
</dbReference>
<dbReference type="Gene3D" id="1.10.10.10">
    <property type="entry name" value="Winged helix-like DNA-binding domain superfamily/Winged helix DNA-binding domain"/>
    <property type="match status" value="1"/>
</dbReference>
<name>A0A2S0VN15_9ALTE</name>
<dbReference type="InterPro" id="IPR007627">
    <property type="entry name" value="RNA_pol_sigma70_r2"/>
</dbReference>
<protein>
    <submittedName>
        <fullName evidence="6">RNA polymerase subunit sigma</fullName>
    </submittedName>
</protein>
<dbReference type="SUPFAM" id="SSF88946">
    <property type="entry name" value="Sigma2 domain of RNA polymerase sigma factors"/>
    <property type="match status" value="1"/>
</dbReference>
<keyword evidence="7" id="KW-1185">Reference proteome</keyword>
<reference evidence="6 7" key="1">
    <citation type="submission" date="2018-01" db="EMBL/GenBank/DDBJ databases">
        <title>Genome sequence of a Cantenovulum-like bacteria.</title>
        <authorList>
            <person name="Tan W.R."/>
            <person name="Lau N.-S."/>
            <person name="Go F."/>
            <person name="Amirul A.-A.A."/>
        </authorList>
    </citation>
    <scope>NUCLEOTIDE SEQUENCE [LARGE SCALE GENOMIC DNA]</scope>
    <source>
        <strain evidence="6 7">CCB-QB4</strain>
    </source>
</reference>
<gene>
    <name evidence="6" type="ORF">C2869_03095</name>
</gene>
<evidence type="ECO:0000256" key="3">
    <source>
        <dbReference type="ARBA" id="ARBA00023082"/>
    </source>
</evidence>
<evidence type="ECO:0000259" key="5">
    <source>
        <dbReference type="Pfam" id="PF04542"/>
    </source>
</evidence>
<keyword evidence="2" id="KW-0805">Transcription regulation</keyword>
<dbReference type="GO" id="GO:0006352">
    <property type="term" value="P:DNA-templated transcription initiation"/>
    <property type="evidence" value="ECO:0007669"/>
    <property type="project" value="InterPro"/>
</dbReference>
<evidence type="ECO:0000256" key="4">
    <source>
        <dbReference type="ARBA" id="ARBA00023163"/>
    </source>
</evidence>
<comment type="similarity">
    <text evidence="1">Belongs to the sigma-70 factor family. ECF subfamily.</text>
</comment>
<dbReference type="RefSeq" id="WP_108601556.1">
    <property type="nucleotide sequence ID" value="NZ_CP026604.1"/>
</dbReference>
<dbReference type="InterPro" id="IPR014284">
    <property type="entry name" value="RNA_pol_sigma-70_dom"/>
</dbReference>
<dbReference type="InterPro" id="IPR014331">
    <property type="entry name" value="RNA_pol_sigma70_ECF_RHOBA"/>
</dbReference>